<evidence type="ECO:0000256" key="8">
    <source>
        <dbReference type="ARBA" id="ARBA00022741"/>
    </source>
</evidence>
<evidence type="ECO:0000256" key="10">
    <source>
        <dbReference type="ARBA" id="ARBA00022842"/>
    </source>
</evidence>
<comment type="cofactor">
    <cofactor evidence="2">
        <name>Ca(2+)</name>
        <dbReference type="ChEBI" id="CHEBI:29108"/>
    </cofactor>
</comment>
<evidence type="ECO:0000256" key="11">
    <source>
        <dbReference type="ARBA" id="ARBA00023029"/>
    </source>
</evidence>
<dbReference type="InterPro" id="IPR014721">
    <property type="entry name" value="Ribsml_uS5_D2-typ_fold_subgr"/>
</dbReference>
<feature type="compositionally biased region" description="Basic and acidic residues" evidence="16">
    <location>
        <begin position="1598"/>
        <end position="1607"/>
    </location>
</feature>
<feature type="compositionally biased region" description="Acidic residues" evidence="16">
    <location>
        <begin position="1"/>
        <end position="18"/>
    </location>
</feature>
<dbReference type="PROSITE" id="PS52040">
    <property type="entry name" value="TOPO_IIA"/>
    <property type="match status" value="1"/>
</dbReference>
<dbReference type="InterPro" id="IPR006171">
    <property type="entry name" value="TOPRIM_dom"/>
</dbReference>
<dbReference type="InterPro" id="IPR013757">
    <property type="entry name" value="Topo_IIA_A_a_sf"/>
</dbReference>
<dbReference type="Gene3D" id="3.30.1490.30">
    <property type="match status" value="1"/>
</dbReference>
<dbReference type="EC" id="5.6.2.2" evidence="5"/>
<dbReference type="InterPro" id="IPR031660">
    <property type="entry name" value="TOPRIM_C"/>
</dbReference>
<dbReference type="Gene3D" id="3.40.50.670">
    <property type="match status" value="1"/>
</dbReference>
<feature type="compositionally biased region" description="Acidic residues" evidence="16">
    <location>
        <begin position="1142"/>
        <end position="1156"/>
    </location>
</feature>
<evidence type="ECO:0000256" key="9">
    <source>
        <dbReference type="ARBA" id="ARBA00022840"/>
    </source>
</evidence>
<evidence type="ECO:0000256" key="14">
    <source>
        <dbReference type="ARBA" id="ARBA00031138"/>
    </source>
</evidence>
<dbReference type="Proteomes" id="UP001492380">
    <property type="component" value="Unassembled WGS sequence"/>
</dbReference>
<dbReference type="PROSITE" id="PS50880">
    <property type="entry name" value="TOPRIM"/>
    <property type="match status" value="1"/>
</dbReference>
<feature type="domain" description="Topo IIA-type catalytic" evidence="18">
    <location>
        <begin position="760"/>
        <end position="1209"/>
    </location>
</feature>
<feature type="compositionally biased region" description="Acidic residues" evidence="16">
    <location>
        <begin position="1622"/>
        <end position="1633"/>
    </location>
</feature>
<dbReference type="Gene3D" id="3.90.199.10">
    <property type="entry name" value="Topoisomerase II, domain 5"/>
    <property type="match status" value="1"/>
</dbReference>
<dbReference type="SUPFAM" id="SSF54211">
    <property type="entry name" value="Ribosomal protein S5 domain 2-like"/>
    <property type="match status" value="1"/>
</dbReference>
<dbReference type="Gene3D" id="3.30.230.10">
    <property type="match status" value="1"/>
</dbReference>
<feature type="region of interest" description="Disordered" evidence="16">
    <location>
        <begin position="1223"/>
        <end position="1841"/>
    </location>
</feature>
<keyword evidence="9" id="KW-0067">ATP-binding</keyword>
<feature type="compositionally biased region" description="Acidic residues" evidence="16">
    <location>
        <begin position="1428"/>
        <end position="1446"/>
    </location>
</feature>
<evidence type="ECO:0000313" key="20">
    <source>
        <dbReference type="Proteomes" id="UP001492380"/>
    </source>
</evidence>
<dbReference type="CDD" id="cd03481">
    <property type="entry name" value="TopoIIA_Trans_ScTopoIIA"/>
    <property type="match status" value="1"/>
</dbReference>
<dbReference type="InterPro" id="IPR003594">
    <property type="entry name" value="HATPase_dom"/>
</dbReference>
<keyword evidence="12 15" id="KW-0238">DNA-binding</keyword>
<feature type="compositionally biased region" description="Basic residues" evidence="16">
    <location>
        <begin position="1230"/>
        <end position="1239"/>
    </location>
</feature>
<feature type="compositionally biased region" description="Low complexity" evidence="16">
    <location>
        <begin position="1735"/>
        <end position="1766"/>
    </location>
</feature>
<dbReference type="Pfam" id="PF16898">
    <property type="entry name" value="TOPRIM_C"/>
    <property type="match status" value="1"/>
</dbReference>
<dbReference type="InterPro" id="IPR036890">
    <property type="entry name" value="HATPase_C_sf"/>
</dbReference>
<dbReference type="PANTHER" id="PTHR10169:SF38">
    <property type="entry name" value="DNA TOPOISOMERASE 2"/>
    <property type="match status" value="1"/>
</dbReference>
<feature type="region of interest" description="Disordered" evidence="16">
    <location>
        <begin position="1133"/>
        <end position="1156"/>
    </location>
</feature>
<organism evidence="19 20">
    <name type="scientific">Phyllosticta capitalensis</name>
    <dbReference type="NCBI Taxonomy" id="121624"/>
    <lineage>
        <taxon>Eukaryota</taxon>
        <taxon>Fungi</taxon>
        <taxon>Dikarya</taxon>
        <taxon>Ascomycota</taxon>
        <taxon>Pezizomycotina</taxon>
        <taxon>Dothideomycetes</taxon>
        <taxon>Dothideomycetes incertae sedis</taxon>
        <taxon>Botryosphaeriales</taxon>
        <taxon>Phyllostictaceae</taxon>
        <taxon>Phyllosticta</taxon>
    </lineage>
</organism>
<dbReference type="InterPro" id="IPR002205">
    <property type="entry name" value="Topo_IIA_dom_A"/>
</dbReference>
<keyword evidence="20" id="KW-1185">Reference proteome</keyword>
<comment type="caution">
    <text evidence="19">The sequence shown here is derived from an EMBL/GenBank/DDBJ whole genome shotgun (WGS) entry which is preliminary data.</text>
</comment>
<feature type="compositionally biased region" description="Acidic residues" evidence="16">
    <location>
        <begin position="1395"/>
        <end position="1406"/>
    </location>
</feature>
<comment type="catalytic activity">
    <reaction evidence="1 15">
        <text>ATP-dependent breakage, passage and rejoining of double-stranded DNA.</text>
        <dbReference type="EC" id="5.6.2.2"/>
    </reaction>
</comment>
<comment type="similarity">
    <text evidence="4">Belongs to the type II topoisomerase family.</text>
</comment>
<feature type="region of interest" description="Disordered" evidence="16">
    <location>
        <begin position="1"/>
        <end position="85"/>
    </location>
</feature>
<dbReference type="InterPro" id="IPR034157">
    <property type="entry name" value="TOPRIM_TopoII"/>
</dbReference>
<dbReference type="SUPFAM" id="SSF56719">
    <property type="entry name" value="Type II DNA topoisomerase"/>
    <property type="match status" value="1"/>
</dbReference>
<evidence type="ECO:0000259" key="17">
    <source>
        <dbReference type="PROSITE" id="PS50880"/>
    </source>
</evidence>
<evidence type="ECO:0000256" key="7">
    <source>
        <dbReference type="ARBA" id="ARBA00022723"/>
    </source>
</evidence>
<evidence type="ECO:0000259" key="18">
    <source>
        <dbReference type="PROSITE" id="PS52040"/>
    </source>
</evidence>
<dbReference type="InterPro" id="IPR050634">
    <property type="entry name" value="DNA_Topoisomerase_II"/>
</dbReference>
<dbReference type="SMART" id="SM00433">
    <property type="entry name" value="TOP2c"/>
    <property type="match status" value="1"/>
</dbReference>
<keyword evidence="8" id="KW-0547">Nucleotide-binding</keyword>
<dbReference type="InterPro" id="IPR013758">
    <property type="entry name" value="Topo_IIA_A/C_ab"/>
</dbReference>
<feature type="active site" description="O-(5'-phospho-DNA)-tyrosine intermediate" evidence="15">
    <location>
        <position position="850"/>
    </location>
</feature>
<dbReference type="InterPro" id="IPR001154">
    <property type="entry name" value="TopoII_euk"/>
</dbReference>
<dbReference type="CDD" id="cd16930">
    <property type="entry name" value="HATPase_TopII-like"/>
    <property type="match status" value="1"/>
</dbReference>
<feature type="compositionally biased region" description="Polar residues" evidence="16">
    <location>
        <begin position="1654"/>
        <end position="1668"/>
    </location>
</feature>
<feature type="compositionally biased region" description="Low complexity" evidence="16">
    <location>
        <begin position="1793"/>
        <end position="1814"/>
    </location>
</feature>
<keyword evidence="10" id="KW-0460">Magnesium</keyword>
<dbReference type="Gene3D" id="1.10.268.10">
    <property type="entry name" value="Topoisomerase, domain 3"/>
    <property type="match status" value="1"/>
</dbReference>
<dbReference type="Gene3D" id="3.30.1360.40">
    <property type="match status" value="1"/>
</dbReference>
<dbReference type="InterPro" id="IPR013760">
    <property type="entry name" value="Topo_IIA-like_dom_sf"/>
</dbReference>
<comment type="cofactor">
    <cofactor evidence="3">
        <name>Mg(2+)</name>
        <dbReference type="ChEBI" id="CHEBI:18420"/>
    </cofactor>
</comment>
<evidence type="ECO:0000256" key="2">
    <source>
        <dbReference type="ARBA" id="ARBA00001913"/>
    </source>
</evidence>
<gene>
    <name evidence="19" type="ORF">HDK90DRAFT_463250</name>
</gene>
<dbReference type="Pfam" id="PF02518">
    <property type="entry name" value="HATPase_c"/>
    <property type="match status" value="1"/>
</dbReference>
<evidence type="ECO:0000256" key="1">
    <source>
        <dbReference type="ARBA" id="ARBA00000185"/>
    </source>
</evidence>
<dbReference type="Gene3D" id="3.30.565.10">
    <property type="entry name" value="Histidine kinase-like ATPase, C-terminal domain"/>
    <property type="match status" value="1"/>
</dbReference>
<feature type="compositionally biased region" description="Acidic residues" evidence="16">
    <location>
        <begin position="1466"/>
        <end position="1479"/>
    </location>
</feature>
<dbReference type="InterPro" id="IPR020568">
    <property type="entry name" value="Ribosomal_Su5_D2-typ_SF"/>
</dbReference>
<dbReference type="InterPro" id="IPR001241">
    <property type="entry name" value="Topo_IIA"/>
</dbReference>
<dbReference type="InterPro" id="IPR013506">
    <property type="entry name" value="Topo_IIA_bsu_dom2"/>
</dbReference>
<dbReference type="PANTHER" id="PTHR10169">
    <property type="entry name" value="DNA TOPOISOMERASE/GYRASE"/>
    <property type="match status" value="1"/>
</dbReference>
<evidence type="ECO:0000256" key="16">
    <source>
        <dbReference type="SAM" id="MobiDB-lite"/>
    </source>
</evidence>
<evidence type="ECO:0000256" key="4">
    <source>
        <dbReference type="ARBA" id="ARBA00011080"/>
    </source>
</evidence>
<evidence type="ECO:0000256" key="6">
    <source>
        <dbReference type="ARBA" id="ARBA00019635"/>
    </source>
</evidence>
<protein>
    <recommendedName>
        <fullName evidence="6">DNA topoisomerase 2</fullName>
        <ecNumber evidence="5">5.6.2.2</ecNumber>
    </recommendedName>
    <alternativeName>
        <fullName evidence="14">DNA topoisomerase II</fullName>
    </alternativeName>
</protein>
<feature type="domain" description="Toprim" evidence="17">
    <location>
        <begin position="509"/>
        <end position="623"/>
    </location>
</feature>
<reference evidence="19 20" key="1">
    <citation type="submission" date="2024-04" db="EMBL/GenBank/DDBJ databases">
        <title>Phyllosticta paracitricarpa is synonymous to the EU quarantine fungus P. citricarpa based on phylogenomic analyses.</title>
        <authorList>
            <consortium name="Lawrence Berkeley National Laboratory"/>
            <person name="Van Ingen-Buijs V.A."/>
            <person name="Van Westerhoven A.C."/>
            <person name="Haridas S."/>
            <person name="Skiadas P."/>
            <person name="Martin F."/>
            <person name="Groenewald J.Z."/>
            <person name="Crous P.W."/>
            <person name="Seidl M.F."/>
        </authorList>
    </citation>
    <scope>NUCLEOTIDE SEQUENCE [LARGE SCALE GENOMIC DNA]</scope>
    <source>
        <strain evidence="19 20">CBS 123374</strain>
    </source>
</reference>
<feature type="compositionally biased region" description="Acidic residues" evidence="16">
    <location>
        <begin position="1499"/>
        <end position="1510"/>
    </location>
</feature>
<feature type="compositionally biased region" description="Basic residues" evidence="16">
    <location>
        <begin position="1379"/>
        <end position="1390"/>
    </location>
</feature>
<accession>A0ABR1Z104</accession>
<dbReference type="CDD" id="cd03365">
    <property type="entry name" value="TOPRIM_TopoIIA"/>
    <property type="match status" value="1"/>
</dbReference>
<keyword evidence="7" id="KW-0479">Metal-binding</keyword>
<keyword evidence="13 15" id="KW-0413">Isomerase</keyword>
<dbReference type="EMBL" id="JBBWRZ010000002">
    <property type="protein sequence ID" value="KAK8244420.1"/>
    <property type="molecule type" value="Genomic_DNA"/>
</dbReference>
<evidence type="ECO:0000256" key="12">
    <source>
        <dbReference type="ARBA" id="ARBA00023125"/>
    </source>
</evidence>
<dbReference type="Pfam" id="PF00521">
    <property type="entry name" value="DNA_topoisoIV"/>
    <property type="match status" value="1"/>
</dbReference>
<dbReference type="SUPFAM" id="SSF55874">
    <property type="entry name" value="ATPase domain of HSP90 chaperone/DNA topoisomerase II/histidine kinase"/>
    <property type="match status" value="1"/>
</dbReference>
<name>A0ABR1Z104_9PEZI</name>
<feature type="compositionally biased region" description="Acidic residues" evidence="16">
    <location>
        <begin position="1716"/>
        <end position="1725"/>
    </location>
</feature>
<dbReference type="CDD" id="cd00187">
    <property type="entry name" value="TOP4c"/>
    <property type="match status" value="1"/>
</dbReference>
<dbReference type="InterPro" id="IPR013759">
    <property type="entry name" value="Topo_IIA_B_C"/>
</dbReference>
<dbReference type="Pfam" id="PF01751">
    <property type="entry name" value="Toprim"/>
    <property type="match status" value="1"/>
</dbReference>
<dbReference type="Pfam" id="PF00204">
    <property type="entry name" value="DNA_gyraseB"/>
    <property type="match status" value="1"/>
</dbReference>
<evidence type="ECO:0000256" key="5">
    <source>
        <dbReference type="ARBA" id="ARBA00012895"/>
    </source>
</evidence>
<feature type="compositionally biased region" description="Acidic residues" evidence="16">
    <location>
        <begin position="1680"/>
        <end position="1691"/>
    </location>
</feature>
<dbReference type="PRINTS" id="PR00418">
    <property type="entry name" value="TPI2FAMILY"/>
</dbReference>
<keyword evidence="11 15" id="KW-0799">Topoisomerase</keyword>
<evidence type="ECO:0000256" key="15">
    <source>
        <dbReference type="PROSITE-ProRule" id="PRU01384"/>
    </source>
</evidence>
<sequence>MSSDEESVFQEDMSSEFEEAPKPKKAAPAKKAPAPKKTTTKKPLRPIQNGSLALDGHDDDDDGDSQPDIPATKPAKAPANSTDKYQKLTQLEHIIKRPDTYIGSVERDSKHMWVFNSETESMENREVSFVPGLYKIFDEILVNAADNKQNDPNMKEIKVTIDKESGEISVRNDGKGIPIEIHGTEKIYIPELIFGHLLTSSNYDDEQQKVTGGRNGYGAKLCNIFSTEFSLETADSKTHQKYKQTWTDNMGKCNKAKITSHKGESYTKVTFKPDFAKFKMSGIDNDFEALAKRRVYDIAGTTKGLKVYLNGDRIKVKNFKEYMKMYTKAIKTEQGSSSDTQDVILTDNPNERWEIGFAVSDGAFSQVSFVNSIATTSGGTHVNYIADQVVNKLTDIIKKKNKGGFQLKPQHLKNHLFLFVNCQIVNPAFTSQTKEQMTTKASQFGSKCTVSEKFLKDIAKTEVVNNILHFAQQKADQVLKKTDGSRRARMNHSKLTDANKAGTKDGYKCTLILTEGDSASLLALAGRAEVDPDLFGVFPLRGKMLNVRDASIDQISKNEEIQNIKKFIGLQHKKEYFDTKGLRYGHIMIMTDQDHDGSHIKGLLINFLQVQFPSLLKIEGFLLEFITPIVKVWKGDPKKPKGLKSFFTMPEYEEWKQDPSHQRGWEHKYYKGLGTSRPEDAVEYFQDLDRHLKEFHTMKDKEAELIDLAFSKKKADARKEWLRQFVPGTFLDMTAQKISYEDFVNKELILFSMVDNFRSIPSVIDGLKPGQRKVVYTCFKRNVKKDIKVIELAGHVGGMTNYAYGDASLQQTIVGLAQNFVGSNNINVLEPSGNFGSRFQGGSDAASARYIYTRLSPFARRIFHSTDEPLLTYEQEDGKTIEPANYVPILPMILVNGADGIGTGWSSSIPNYNPMEIVKNLKRRMAGSSKEDMDRMMPWFRGWKGTIEDVGGDRYKFTGIIKQTGELEVEITELPIRVWTQDFKDKLEGIIKAEKIPSFIKDYNEYHTLQKVSFVIKMADAKNMQQAIEMGLEERFKLYKNLATSNLVAFDAQGRIQKYATELDILEEFYHVRLKFYEKRKQYMLDEMSKDLNKLTNQARFIQMIIDNKLVVSKKKKMVIVAELQKLGFSPIPKNEAKKQGEEEEVVDEDDAEEDKEAGANDFDYLLGMAIWSLTQERVEKLLRQIGDKEMEIDELIKKSPKDLWGTDLDEFVEEWETQERLAENEAKESRKKGRRASAKLKIGGKGGAKKRKADDSEADSDFEIKPKKKAAAPKQSFLSGFMNKYPDSVVNKTAAKPKAAEPAKAKSGMLMDFLTSREKKESSTTPMDVDGASDEQVTKKAASKPKAAASKPAPKPIELSDMSDGDDFKPEPVSKPKANARKAAPKKLHVLSDSEGDDFEPEAEPEPAPRPRANARKAAPKKMTVISDDDDDSEADDIEPEDEPEPAPKPKTNGRKAVPKKTVASDDEEADDFEPEPEPELKPKANGRKAAPKKTVVSEDDEADDFEPEPEPKPKANGRKAAPKKTVVSDDEADDFEPEPKPQPKANGKKAPAKKTALSDDSEMDIDSPPKSKPAASKASRKANDDSDEDVFAAVAEAEKKSEAPSRRRAAAKPTRYVLSEDSDEDMADNDLGDVSTMIRGLDGPSVDANGRTLFSASKGRTTSTALPKTVGKSKASPETDEDKMIDDTDYTMLAPQPSPQRTTAPRKTSAASDSDNDDGSDDEALVKPKSKPAPKSAPAAGAKPRGRPPGSKNKAATTTKAAAAPKEKAKPGPKPKAVKPAPPPKPTQLSPAAKAYAKARPGRAAAAASKSKYTVESDDDEEGDTFHDASDGFADEFSE</sequence>
<proteinExistence type="inferred from homology"/>
<dbReference type="SMART" id="SM00387">
    <property type="entry name" value="HATPase_c"/>
    <property type="match status" value="1"/>
</dbReference>
<evidence type="ECO:0000313" key="19">
    <source>
        <dbReference type="EMBL" id="KAK8244420.1"/>
    </source>
</evidence>
<dbReference type="SMART" id="SM00434">
    <property type="entry name" value="TOP4c"/>
    <property type="match status" value="1"/>
</dbReference>
<dbReference type="PRINTS" id="PR01158">
    <property type="entry name" value="TOPISMRASEII"/>
</dbReference>
<evidence type="ECO:0000256" key="13">
    <source>
        <dbReference type="ARBA" id="ARBA00023235"/>
    </source>
</evidence>
<evidence type="ECO:0000256" key="3">
    <source>
        <dbReference type="ARBA" id="ARBA00001946"/>
    </source>
</evidence>